<dbReference type="RefSeq" id="WP_148063265.1">
    <property type="nucleotide sequence ID" value="NZ_VRYZ01000002.1"/>
</dbReference>
<dbReference type="InterPro" id="IPR036282">
    <property type="entry name" value="Glutathione-S-Trfase_C_sf"/>
</dbReference>
<dbReference type="CDD" id="cd00299">
    <property type="entry name" value="GST_C_family"/>
    <property type="match status" value="1"/>
</dbReference>
<evidence type="ECO:0000313" key="2">
    <source>
        <dbReference type="EMBL" id="TXS93329.1"/>
    </source>
</evidence>
<comment type="caution">
    <text evidence="2">The sequence shown here is derived from an EMBL/GenBank/DDBJ whole genome shotgun (WGS) entry which is preliminary data.</text>
</comment>
<dbReference type="GO" id="GO:0016740">
    <property type="term" value="F:transferase activity"/>
    <property type="evidence" value="ECO:0007669"/>
    <property type="project" value="UniProtKB-KW"/>
</dbReference>
<dbReference type="InterPro" id="IPR004045">
    <property type="entry name" value="Glutathione_S-Trfase_N"/>
</dbReference>
<proteinExistence type="predicted"/>
<accession>A0A5C8ZZV3</accession>
<keyword evidence="3" id="KW-1185">Reference proteome</keyword>
<dbReference type="SUPFAM" id="SSF52833">
    <property type="entry name" value="Thioredoxin-like"/>
    <property type="match status" value="1"/>
</dbReference>
<name>A0A5C8ZZV3_9GAMM</name>
<organism evidence="2 3">
    <name type="scientific">Parahaliea aestuarii</name>
    <dbReference type="NCBI Taxonomy" id="1852021"/>
    <lineage>
        <taxon>Bacteria</taxon>
        <taxon>Pseudomonadati</taxon>
        <taxon>Pseudomonadota</taxon>
        <taxon>Gammaproteobacteria</taxon>
        <taxon>Cellvibrionales</taxon>
        <taxon>Halieaceae</taxon>
        <taxon>Parahaliea</taxon>
    </lineage>
</organism>
<dbReference type="OrthoDB" id="7054557at2"/>
<dbReference type="Pfam" id="PF13417">
    <property type="entry name" value="GST_N_3"/>
    <property type="match status" value="1"/>
</dbReference>
<evidence type="ECO:0000313" key="3">
    <source>
        <dbReference type="Proteomes" id="UP000321933"/>
    </source>
</evidence>
<evidence type="ECO:0000259" key="1">
    <source>
        <dbReference type="PROSITE" id="PS50404"/>
    </source>
</evidence>
<gene>
    <name evidence="2" type="ORF">FVW59_05680</name>
</gene>
<dbReference type="Pfam" id="PF13410">
    <property type="entry name" value="GST_C_2"/>
    <property type="match status" value="1"/>
</dbReference>
<dbReference type="EMBL" id="VRYZ01000002">
    <property type="protein sequence ID" value="TXS93329.1"/>
    <property type="molecule type" value="Genomic_DNA"/>
</dbReference>
<keyword evidence="2" id="KW-0808">Transferase</keyword>
<reference evidence="2 3" key="1">
    <citation type="submission" date="2019-08" db="EMBL/GenBank/DDBJ databases">
        <title>Parahaliea maris sp. nov., isolated from the surface seawater.</title>
        <authorList>
            <person name="Liu Y."/>
        </authorList>
    </citation>
    <scope>NUCLEOTIDE SEQUENCE [LARGE SCALE GENOMIC DNA]</scope>
    <source>
        <strain evidence="2 3">S2-26</strain>
    </source>
</reference>
<dbReference type="Proteomes" id="UP000321933">
    <property type="component" value="Unassembled WGS sequence"/>
</dbReference>
<dbReference type="AlphaFoldDB" id="A0A5C8ZZV3"/>
<dbReference type="InterPro" id="IPR036249">
    <property type="entry name" value="Thioredoxin-like_sf"/>
</dbReference>
<feature type="domain" description="GST N-terminal" evidence="1">
    <location>
        <begin position="12"/>
        <end position="91"/>
    </location>
</feature>
<dbReference type="PROSITE" id="PS50404">
    <property type="entry name" value="GST_NTER"/>
    <property type="match status" value="1"/>
</dbReference>
<sequence>MSSVSSTHPTSTPYTLYGGELSLYTGKARSYLRYKGLDFEEKPATRQVYKEFIVPRVGAAIVPVLQTPQDEVVQDTTDIIDFLEARHPEPPVYPGGPLQRLVALMLEFYGDEWLVIPAMHYRWSVVDQQYDFIMREFGAMSDPDASEEEQIRLGEKLCAPFRGSISALGVTAETIPGIERAYADTLADLDAHFAQYDFLLGSRPSIGDFGLIGPLYAHLGRDPVPRALMERTAPNVYAWVQRMNAPKPRSGEFLADDRVPDTLLPILATMCREHLPDAVDVVTHNAQWLAANPGGSLPRVLGFHPFTTGGATGTRFINSYSQWMFQRCLDHYAGLEGEDRQRADTLLTSVGGLQALRTPIGHRLRRQPGQLELVES</sequence>
<protein>
    <submittedName>
        <fullName evidence="2">Glutathione S-transferase</fullName>
    </submittedName>
</protein>
<dbReference type="Gene3D" id="3.40.30.10">
    <property type="entry name" value="Glutaredoxin"/>
    <property type="match status" value="1"/>
</dbReference>
<dbReference type="SUPFAM" id="SSF47616">
    <property type="entry name" value="GST C-terminal domain-like"/>
    <property type="match status" value="1"/>
</dbReference>
<dbReference type="Gene3D" id="1.20.1050.10">
    <property type="match status" value="1"/>
</dbReference>